<dbReference type="PANTHER" id="PTHR12631">
    <property type="entry name" value="ALPHA-L-IDURONIDASE"/>
    <property type="match status" value="1"/>
</dbReference>
<dbReference type="Gene3D" id="2.60.40.1190">
    <property type="match status" value="1"/>
</dbReference>
<dbReference type="Pfam" id="PF11790">
    <property type="entry name" value="Glyco_hydro_cc"/>
    <property type="match status" value="1"/>
</dbReference>
<dbReference type="Gene3D" id="3.20.20.80">
    <property type="entry name" value="Glycosidases"/>
    <property type="match status" value="1"/>
</dbReference>
<dbReference type="SUPFAM" id="SSF51445">
    <property type="entry name" value="(Trans)glycosidases"/>
    <property type="match status" value="1"/>
</dbReference>
<dbReference type="GO" id="GO:0016052">
    <property type="term" value="P:carbohydrate catabolic process"/>
    <property type="evidence" value="ECO:0007669"/>
    <property type="project" value="InterPro"/>
</dbReference>
<organism evidence="3 4">
    <name type="scientific">Cohnella herbarum</name>
    <dbReference type="NCBI Taxonomy" id="2728023"/>
    <lineage>
        <taxon>Bacteria</taxon>
        <taxon>Bacillati</taxon>
        <taxon>Bacillota</taxon>
        <taxon>Bacilli</taxon>
        <taxon>Bacillales</taxon>
        <taxon>Paenibacillaceae</taxon>
        <taxon>Cohnella</taxon>
    </lineage>
</organism>
<feature type="domain" description="Asl1-like glycosyl hydrolase catalytic" evidence="2">
    <location>
        <begin position="607"/>
        <end position="769"/>
    </location>
</feature>
<evidence type="ECO:0008006" key="5">
    <source>
        <dbReference type="Google" id="ProtNLM"/>
    </source>
</evidence>
<evidence type="ECO:0000313" key="3">
    <source>
        <dbReference type="EMBL" id="QJD82799.1"/>
    </source>
</evidence>
<dbReference type="InterPro" id="IPR010502">
    <property type="entry name" value="Carb-bd_dom_fam9"/>
</dbReference>
<dbReference type="Gene3D" id="2.60.120.260">
    <property type="entry name" value="Galactose-binding domain-like"/>
    <property type="match status" value="2"/>
</dbReference>
<evidence type="ECO:0000259" key="1">
    <source>
        <dbReference type="Pfam" id="PF06452"/>
    </source>
</evidence>
<sequence>MMSVSKHGGKNHPFAALVARVFTVLLAFVLIAANAGNVSRIFTQPPTAYAQQATLEQTISDFEGNEEGWIFHNGPEFPGATGSLVAETNDSYEGTKSGKLTGDFSGGGNYVSMYQDLPDVDMQELRFWIKTEDLAWLALRLTDSTGQIHQQEIDITPGSNWQEIVITDLAGGSGPGTYHWGGAEDGLWHGPAIRVGLNLEYGAFVNESTTGTLLVDAVTVTVPDGPAGPYYDDVIISDYEENGVGWAFHNGPEFPGATGTLTRDTNEHHNGAAAGKLTGNFSNGGVYVSMNKELPDIDMEELSFWVKTQDLNAIALRLFDETGQIHQQRIEIQPNGNWQEIVVTHLAGLPGPGTYHWGGAEDGLWHGPAIRMDVLMEASDLVGTQTSGTLWIDDVIANVPRPTIRIAQDRLGNAFGTAEAIAFRVDLAQDADLVWSATDFWGRRVAGASAQTIDGSAQLQVPQLGSGYYRLKVEATSGGQPVDTAETTFSVLSPVDMSQIASSSFGVATHFAHGWNPDMIPLIANAGSKNYRDEMYWSRMEPSAGVYETPEDYTEYYETAADNDLEPLMILSFNNANHDGGATPYTNAGRQAFADYGNALLNDFPATKWVEVYNEFNIMGDYGDGPADNLPSYYYELLKTSYQTIKAENPNTIVIGGVVAHNDWSWMEELFQLGGLQYMDILSVHPYNYPVSPEGMEAELKQLDTLVKQYNNGQSKPIWGTETGWPTQLDARGVSESTQAANVVRANVTQLAAGVQKVYWYDFMNDGTDPTVNEQNFGLIRNAKDALGKYAPKPGYVAYGVMTRKLEGKAYDHKETVGTDIYSYIFGTGSGRQRVLWSSVPKQVAIQTSSPIVITDVMGETTTLNPNNGYAYLTVTGAPIYMNASSTTVIANNRFTLSGGEAVKGEPAVLTLSVNNTVPGSQAISGTVEVQGTSVAINVGAGQQQQYQISVPALSNDQTLFGIVKAGGQAIAKLSADVRLVDPIAFSAKHVLTGSGDAVRIGVVNRSSSAYTLDEVDWEIGSQTGTLNAALTVAAHSSGSFDLPVTGLTAGTPYATKLSFVANGSVAYRYEGTLIGRNPSAMKNAPNRTVTVDGTADANPGTRIANLATDGNNLITSYGGSSDLNGDIWLNWDQNNVYLTAKIHDNVFSQTSQAGAIWQGDSLQFSIAQGTPGESEFWHEFGAALTPQGPQVFRWLGTAGYASGLVSNGNVAITRNETTKTTLYEIALPWTELTPVASGDGMLSVSLLVNDNDGTGRKGYIEWGSGIGDEKDSALFRSIKLVP</sequence>
<dbReference type="KEGG" id="cheb:HH215_06125"/>
<dbReference type="PANTHER" id="PTHR12631:SF10">
    <property type="entry name" value="BETA-XYLOSIDASE-LIKE PROTEIN-RELATED"/>
    <property type="match status" value="1"/>
</dbReference>
<dbReference type="Pfam" id="PF06452">
    <property type="entry name" value="CBM9_1"/>
    <property type="match status" value="1"/>
</dbReference>
<gene>
    <name evidence="3" type="ORF">HH215_06125</name>
</gene>
<evidence type="ECO:0000259" key="2">
    <source>
        <dbReference type="Pfam" id="PF11790"/>
    </source>
</evidence>
<dbReference type="InterPro" id="IPR017853">
    <property type="entry name" value="GH"/>
</dbReference>
<protein>
    <recommendedName>
        <fullName evidence="5">Carbohydrate-binding domain-containing protein</fullName>
    </recommendedName>
</protein>
<keyword evidence="4" id="KW-1185">Reference proteome</keyword>
<dbReference type="SUPFAM" id="SSF49344">
    <property type="entry name" value="CBD9-like"/>
    <property type="match status" value="1"/>
</dbReference>
<feature type="domain" description="Carbohydrate-binding" evidence="1">
    <location>
        <begin position="1115"/>
        <end position="1282"/>
    </location>
</feature>
<evidence type="ECO:0000313" key="4">
    <source>
        <dbReference type="Proteomes" id="UP000502248"/>
    </source>
</evidence>
<dbReference type="GO" id="GO:0004553">
    <property type="term" value="F:hydrolase activity, hydrolyzing O-glycosyl compounds"/>
    <property type="evidence" value="ECO:0007669"/>
    <property type="project" value="InterPro"/>
</dbReference>
<proteinExistence type="predicted"/>
<dbReference type="RefSeq" id="WP_169279095.1">
    <property type="nucleotide sequence ID" value="NZ_CP051680.1"/>
</dbReference>
<dbReference type="CDD" id="cd09621">
    <property type="entry name" value="CBM9_like_5"/>
    <property type="match status" value="1"/>
</dbReference>
<name>A0A7Z2VH54_9BACL</name>
<reference evidence="3 4" key="1">
    <citation type="submission" date="2020-04" db="EMBL/GenBank/DDBJ databases">
        <title>Genome sequencing of novel species.</title>
        <authorList>
            <person name="Heo J."/>
            <person name="Kim S.-J."/>
            <person name="Kim J.-S."/>
            <person name="Hong S.-B."/>
            <person name="Kwon S.-W."/>
        </authorList>
    </citation>
    <scope>NUCLEOTIDE SEQUENCE [LARGE SCALE GENOMIC DNA]</scope>
    <source>
        <strain evidence="3 4">MFER-1</strain>
    </source>
</reference>
<dbReference type="InterPro" id="IPR024655">
    <property type="entry name" value="Asl1_glyco_hydro_catalytic"/>
</dbReference>
<accession>A0A7Z2VH54</accession>
<dbReference type="GO" id="GO:0030246">
    <property type="term" value="F:carbohydrate binding"/>
    <property type="evidence" value="ECO:0007669"/>
    <property type="project" value="InterPro"/>
</dbReference>
<dbReference type="EMBL" id="CP051680">
    <property type="protein sequence ID" value="QJD82799.1"/>
    <property type="molecule type" value="Genomic_DNA"/>
</dbReference>
<dbReference type="Proteomes" id="UP000502248">
    <property type="component" value="Chromosome"/>
</dbReference>
<dbReference type="InterPro" id="IPR051923">
    <property type="entry name" value="Glycosyl_Hydrolase_39"/>
</dbReference>